<gene>
    <name evidence="1" type="ORF">EZS28_055536</name>
</gene>
<protein>
    <submittedName>
        <fullName evidence="1">Uncharacterized protein</fullName>
    </submittedName>
</protein>
<organism evidence="1 2">
    <name type="scientific">Streblomastix strix</name>
    <dbReference type="NCBI Taxonomy" id="222440"/>
    <lineage>
        <taxon>Eukaryota</taxon>
        <taxon>Metamonada</taxon>
        <taxon>Preaxostyla</taxon>
        <taxon>Oxymonadida</taxon>
        <taxon>Streblomastigidae</taxon>
        <taxon>Streblomastix</taxon>
    </lineage>
</organism>
<accession>A0A5J4Q136</accession>
<evidence type="ECO:0000313" key="1">
    <source>
        <dbReference type="EMBL" id="KAA6314718.1"/>
    </source>
</evidence>
<sequence length="35" mass="3782">MTSAQNLKYYTLTQDDGIVIGENGQNGVVFALSYA</sequence>
<feature type="non-terminal residue" evidence="1">
    <location>
        <position position="35"/>
    </location>
</feature>
<name>A0A5J4Q136_9EUKA</name>
<dbReference type="EMBL" id="SNRW01047733">
    <property type="protein sequence ID" value="KAA6314718.1"/>
    <property type="molecule type" value="Genomic_DNA"/>
</dbReference>
<reference evidence="1 2" key="1">
    <citation type="submission" date="2019-03" db="EMBL/GenBank/DDBJ databases">
        <title>Single cell metagenomics reveals metabolic interactions within the superorganism composed of flagellate Streblomastix strix and complex community of Bacteroidetes bacteria on its surface.</title>
        <authorList>
            <person name="Treitli S.C."/>
            <person name="Kolisko M."/>
            <person name="Husnik F."/>
            <person name="Keeling P."/>
            <person name="Hampl V."/>
        </authorList>
    </citation>
    <scope>NUCLEOTIDE SEQUENCE [LARGE SCALE GENOMIC DNA]</scope>
    <source>
        <strain evidence="1">ST1C</strain>
    </source>
</reference>
<proteinExistence type="predicted"/>
<comment type="caution">
    <text evidence="1">The sequence shown here is derived from an EMBL/GenBank/DDBJ whole genome shotgun (WGS) entry which is preliminary data.</text>
</comment>
<dbReference type="AlphaFoldDB" id="A0A5J4Q136"/>
<evidence type="ECO:0000313" key="2">
    <source>
        <dbReference type="Proteomes" id="UP000324800"/>
    </source>
</evidence>
<dbReference type="Proteomes" id="UP000324800">
    <property type="component" value="Unassembled WGS sequence"/>
</dbReference>